<sequence>MAMAPGFDDAKRPICIAFIRECLEAHRATGSNKPLVIGLNGVQGVGKTTLVTALEAALEADGVPTLTCSIDDFYLTHEEQAALARAHADNALLQHRGAPGTHDVPLAKSVFASLISRQPTALPQYDKALFAGQGDRRPESCWKHVNRPQQPPIEAVILEGWSVGFQSMTAQAVEARWKAPSRTLHRHKLEHLLFINDALEEYDGLTDLLDAFIHIDSDQVEYVYGWRQEQEDSLRADKGDPSAGMTPEQVVRFVDGYVPSYELYTDRLRRGIFSDRPGRQLRIVVNRDRSIRDVTRI</sequence>
<reference evidence="10 11" key="1">
    <citation type="journal article" date="2016" name="Sci. Rep.">
        <title>Insights into Adaptations to a Near-Obligate Nematode Endoparasitic Lifestyle from the Finished Genome of Drechmeria coniospora.</title>
        <authorList>
            <person name="Zhang L."/>
            <person name="Zhou Z."/>
            <person name="Guo Q."/>
            <person name="Fokkens L."/>
            <person name="Miskei M."/>
            <person name="Pocsi I."/>
            <person name="Zhang W."/>
            <person name="Chen M."/>
            <person name="Wang L."/>
            <person name="Sun Y."/>
            <person name="Donzelli B.G."/>
            <person name="Gibson D.M."/>
            <person name="Nelson D.R."/>
            <person name="Luo J.G."/>
            <person name="Rep M."/>
            <person name="Liu H."/>
            <person name="Yang S."/>
            <person name="Wang J."/>
            <person name="Krasnoff S.B."/>
            <person name="Xu Y."/>
            <person name="Molnar I."/>
            <person name="Lin M."/>
        </authorList>
    </citation>
    <scope>NUCLEOTIDE SEQUENCE [LARGE SCALE GENOMIC DNA]</scope>
    <source>
        <strain evidence="10 11">ARSEF 6962</strain>
    </source>
</reference>
<comment type="similarity">
    <text evidence="9">Belongs to the GLYK kinase family.</text>
</comment>
<evidence type="ECO:0000256" key="2">
    <source>
        <dbReference type="ARBA" id="ARBA00004496"/>
    </source>
</evidence>
<keyword evidence="8" id="KW-0539">Nucleus</keyword>
<name>A0A151GR04_DRECN</name>
<dbReference type="STRING" id="98403.A0A151GR04"/>
<dbReference type="AlphaFoldDB" id="A0A151GR04"/>
<evidence type="ECO:0000256" key="1">
    <source>
        <dbReference type="ARBA" id="ARBA00004123"/>
    </source>
</evidence>
<organism evidence="10 11">
    <name type="scientific">Drechmeria coniospora</name>
    <name type="common">Nematophagous fungus</name>
    <name type="synonym">Meria coniospora</name>
    <dbReference type="NCBI Taxonomy" id="98403"/>
    <lineage>
        <taxon>Eukaryota</taxon>
        <taxon>Fungi</taxon>
        <taxon>Dikarya</taxon>
        <taxon>Ascomycota</taxon>
        <taxon>Pezizomycotina</taxon>
        <taxon>Sordariomycetes</taxon>
        <taxon>Hypocreomycetidae</taxon>
        <taxon>Hypocreales</taxon>
        <taxon>Ophiocordycipitaceae</taxon>
        <taxon>Drechmeria</taxon>
    </lineage>
</organism>
<keyword evidence="7" id="KW-0067">ATP-binding</keyword>
<comment type="caution">
    <text evidence="10">The sequence shown here is derived from an EMBL/GenBank/DDBJ whole genome shotgun (WGS) entry which is preliminary data.</text>
</comment>
<dbReference type="FunFam" id="3.40.50.300:FF:001691">
    <property type="entry name" value="Probable ATP-dependent kinase TDA10"/>
    <property type="match status" value="1"/>
</dbReference>
<dbReference type="FunCoup" id="A0A151GR04">
    <property type="interactions" value="306"/>
</dbReference>
<dbReference type="EMBL" id="LAYC01000001">
    <property type="protein sequence ID" value="KYK59520.1"/>
    <property type="molecule type" value="Genomic_DNA"/>
</dbReference>
<dbReference type="RefSeq" id="XP_040658872.1">
    <property type="nucleotide sequence ID" value="XM_040797989.1"/>
</dbReference>
<evidence type="ECO:0000256" key="8">
    <source>
        <dbReference type="ARBA" id="ARBA00023242"/>
    </source>
</evidence>
<dbReference type="SUPFAM" id="SSF52540">
    <property type="entry name" value="P-loop containing nucleoside triphosphate hydrolases"/>
    <property type="match status" value="1"/>
</dbReference>
<evidence type="ECO:0000313" key="11">
    <source>
        <dbReference type="Proteomes" id="UP000076580"/>
    </source>
</evidence>
<dbReference type="InterPro" id="IPR027417">
    <property type="entry name" value="P-loop_NTPase"/>
</dbReference>
<dbReference type="Proteomes" id="UP000076580">
    <property type="component" value="Chromosome 01"/>
</dbReference>
<gene>
    <name evidence="10" type="ORF">DCS_00650</name>
</gene>
<keyword evidence="3" id="KW-0963">Cytoplasm</keyword>
<proteinExistence type="inferred from homology"/>
<dbReference type="PANTHER" id="PTHR10285">
    <property type="entry name" value="URIDINE KINASE"/>
    <property type="match status" value="1"/>
</dbReference>
<evidence type="ECO:0000256" key="7">
    <source>
        <dbReference type="ARBA" id="ARBA00022840"/>
    </source>
</evidence>
<dbReference type="InParanoid" id="A0A151GR04"/>
<keyword evidence="5" id="KW-0547">Nucleotide-binding</keyword>
<dbReference type="OrthoDB" id="347435at2759"/>
<dbReference type="GO" id="GO:0016301">
    <property type="term" value="F:kinase activity"/>
    <property type="evidence" value="ECO:0007669"/>
    <property type="project" value="UniProtKB-KW"/>
</dbReference>
<evidence type="ECO:0000256" key="9">
    <source>
        <dbReference type="ARBA" id="ARBA00061312"/>
    </source>
</evidence>
<dbReference type="GO" id="GO:0005524">
    <property type="term" value="F:ATP binding"/>
    <property type="evidence" value="ECO:0007669"/>
    <property type="project" value="UniProtKB-KW"/>
</dbReference>
<evidence type="ECO:0000256" key="5">
    <source>
        <dbReference type="ARBA" id="ARBA00022741"/>
    </source>
</evidence>
<evidence type="ECO:0000256" key="6">
    <source>
        <dbReference type="ARBA" id="ARBA00022777"/>
    </source>
</evidence>
<comment type="subcellular location">
    <subcellularLocation>
        <location evidence="2">Cytoplasm</location>
    </subcellularLocation>
    <subcellularLocation>
        <location evidence="1">Nucleus</location>
    </subcellularLocation>
</comment>
<dbReference type="Gene3D" id="3.40.50.300">
    <property type="entry name" value="P-loop containing nucleotide triphosphate hydrolases"/>
    <property type="match status" value="1"/>
</dbReference>
<evidence type="ECO:0000313" key="10">
    <source>
        <dbReference type="EMBL" id="KYK59520.1"/>
    </source>
</evidence>
<evidence type="ECO:0000256" key="3">
    <source>
        <dbReference type="ARBA" id="ARBA00022490"/>
    </source>
</evidence>
<dbReference type="GO" id="GO:0005634">
    <property type="term" value="C:nucleus"/>
    <property type="evidence" value="ECO:0007669"/>
    <property type="project" value="UniProtKB-SubCell"/>
</dbReference>
<accession>A0A151GR04</accession>
<keyword evidence="11" id="KW-1185">Reference proteome</keyword>
<evidence type="ECO:0000256" key="4">
    <source>
        <dbReference type="ARBA" id="ARBA00022679"/>
    </source>
</evidence>
<keyword evidence="4" id="KW-0808">Transferase</keyword>
<dbReference type="GeneID" id="63713293"/>
<dbReference type="GO" id="GO:0005737">
    <property type="term" value="C:cytoplasm"/>
    <property type="evidence" value="ECO:0007669"/>
    <property type="project" value="UniProtKB-SubCell"/>
</dbReference>
<protein>
    <submittedName>
        <fullName evidence="10">Uridine/cytidine kinase</fullName>
    </submittedName>
</protein>
<keyword evidence="6 10" id="KW-0418">Kinase</keyword>